<feature type="domain" description="DUF4326" evidence="1">
    <location>
        <begin position="14"/>
        <end position="93"/>
    </location>
</feature>
<dbReference type="InterPro" id="IPR025475">
    <property type="entry name" value="DUF4326"/>
</dbReference>
<dbReference type="Proteomes" id="UP001164277">
    <property type="component" value="Segment"/>
</dbReference>
<evidence type="ECO:0000313" key="2">
    <source>
        <dbReference type="EMBL" id="UTQ80225.1"/>
    </source>
</evidence>
<dbReference type="KEGG" id="vg:80831547"/>
<accession>A0A9X9IAF1</accession>
<dbReference type="RefSeq" id="YP_010844407.1">
    <property type="nucleotide sequence ID" value="NC_079175.1"/>
</dbReference>
<name>A0A9X9IAF1_9CAUD</name>
<evidence type="ECO:0000313" key="3">
    <source>
        <dbReference type="Proteomes" id="UP001164277"/>
    </source>
</evidence>
<dbReference type="Pfam" id="PF14216">
    <property type="entry name" value="DUF4326"/>
    <property type="match status" value="1"/>
</dbReference>
<dbReference type="EMBL" id="ON778463">
    <property type="protein sequence ID" value="UTQ80225.1"/>
    <property type="molecule type" value="Genomic_DNA"/>
</dbReference>
<reference evidence="2" key="1">
    <citation type="submission" date="2022-06" db="EMBL/GenBank/DDBJ databases">
        <title>Isolation and characterization of Escherichia coli phage and its preliminary application.</title>
        <authorList>
            <person name="Sun X."/>
            <person name="Zhao C."/>
            <person name="Hu X."/>
            <person name="Xu S."/>
            <person name="Li X."/>
            <person name="Hu J."/>
            <person name="Zhang X."/>
        </authorList>
    </citation>
    <scope>NUCLEOTIDE SEQUENCE</scope>
</reference>
<evidence type="ECO:0000259" key="1">
    <source>
        <dbReference type="Pfam" id="PF14216"/>
    </source>
</evidence>
<proteinExistence type="predicted"/>
<organism evidence="2 3">
    <name type="scientific">Escherichia phage PO103-1</name>
    <dbReference type="NCBI Taxonomy" id="2961702"/>
    <lineage>
        <taxon>Viruses</taxon>
        <taxon>Duplodnaviria</taxon>
        <taxon>Heunggongvirae</taxon>
        <taxon>Uroviricota</taxon>
        <taxon>Caudoviricetes</taxon>
        <taxon>Chaseviridae</taxon>
        <taxon>Cleopatravirinae</taxon>
        <taxon>Carltongylesvirus</taxon>
        <taxon>Carltongylesvirus PO1031</taxon>
    </lineage>
</organism>
<protein>
    <recommendedName>
        <fullName evidence="1">DUF4326 domain-containing protein</fullName>
    </recommendedName>
</protein>
<sequence length="103" mass="11901">MARVLNYSKVKGVHNNAVYIGRDMKGIAGNKKFHNPFKMFNESQRDYVCEEYRKHLWKQIKSGEVTIDDLLALDGKDLVCWCAPARCHGDTIMAAIEWAKKQR</sequence>
<keyword evidence="3" id="KW-1185">Reference proteome</keyword>
<dbReference type="GeneID" id="80831547"/>